<organism evidence="1 2">
    <name type="scientific">Flavobacterium cutihirudinis</name>
    <dbReference type="NCBI Taxonomy" id="1265740"/>
    <lineage>
        <taxon>Bacteria</taxon>
        <taxon>Pseudomonadati</taxon>
        <taxon>Bacteroidota</taxon>
        <taxon>Flavobacteriia</taxon>
        <taxon>Flavobacteriales</taxon>
        <taxon>Flavobacteriaceae</taxon>
        <taxon>Flavobacterium</taxon>
    </lineage>
</organism>
<evidence type="ECO:0000313" key="2">
    <source>
        <dbReference type="Proteomes" id="UP000257004"/>
    </source>
</evidence>
<dbReference type="EMBL" id="QRDQ01000007">
    <property type="protein sequence ID" value="RED26935.1"/>
    <property type="molecule type" value="Genomic_DNA"/>
</dbReference>
<name>A0A3D9G152_9FLAO</name>
<evidence type="ECO:0000313" key="1">
    <source>
        <dbReference type="EMBL" id="RED26935.1"/>
    </source>
</evidence>
<comment type="caution">
    <text evidence="1">The sequence shown here is derived from an EMBL/GenBank/DDBJ whole genome shotgun (WGS) entry which is preliminary data.</text>
</comment>
<dbReference type="Proteomes" id="UP000257004">
    <property type="component" value="Unassembled WGS sequence"/>
</dbReference>
<dbReference type="AlphaFoldDB" id="A0A3D9G152"/>
<dbReference type="OrthoDB" id="1366768at2"/>
<reference evidence="1 2" key="1">
    <citation type="submission" date="2018-07" db="EMBL/GenBank/DDBJ databases">
        <title>Genomic Encyclopedia of Archaeal and Bacterial Type Strains, Phase II (KMG-II): from individual species to whole genera.</title>
        <authorList>
            <person name="Goeker M."/>
        </authorList>
    </citation>
    <scope>NUCLEOTIDE SEQUENCE [LARGE SCALE GENOMIC DNA]</scope>
    <source>
        <strain evidence="1 2">DSM 25795</strain>
    </source>
</reference>
<gene>
    <name evidence="1" type="ORF">BD847_0866</name>
</gene>
<protein>
    <submittedName>
        <fullName evidence="1">Patatin-like phospholipase</fullName>
    </submittedName>
</protein>
<dbReference type="RefSeq" id="WP_115887001.1">
    <property type="nucleotide sequence ID" value="NZ_QRDQ01000007.1"/>
</dbReference>
<sequence>MENTVNKGALNQKLIKRTILKVASLKRELEIEKLKNLENIKTTYIPKLDTDILRIDDVIKDYNFSRKTIDRMRAKGLKYSQTSPKSPVWIVRKNLEDFLKKDRHDR</sequence>
<proteinExistence type="predicted"/>
<accession>A0A3D9G152</accession>
<keyword evidence="2" id="KW-1185">Reference proteome</keyword>